<feature type="compositionally biased region" description="Polar residues" evidence="1">
    <location>
        <begin position="29"/>
        <end position="42"/>
    </location>
</feature>
<evidence type="ECO:0008006" key="5">
    <source>
        <dbReference type="Google" id="ProtNLM"/>
    </source>
</evidence>
<proteinExistence type="predicted"/>
<evidence type="ECO:0000313" key="3">
    <source>
        <dbReference type="EMBL" id="MDC0721178.1"/>
    </source>
</evidence>
<keyword evidence="4" id="KW-1185">Reference proteome</keyword>
<organism evidence="3 4">
    <name type="scientific">Nannocystis bainbridge</name>
    <dbReference type="NCBI Taxonomy" id="2995303"/>
    <lineage>
        <taxon>Bacteria</taxon>
        <taxon>Pseudomonadati</taxon>
        <taxon>Myxococcota</taxon>
        <taxon>Polyangia</taxon>
        <taxon>Nannocystales</taxon>
        <taxon>Nannocystaceae</taxon>
        <taxon>Nannocystis</taxon>
    </lineage>
</organism>
<dbReference type="Proteomes" id="UP001221686">
    <property type="component" value="Unassembled WGS sequence"/>
</dbReference>
<accession>A0ABT5E5P9</accession>
<gene>
    <name evidence="3" type="ORF">POL25_30005</name>
</gene>
<feature type="signal peptide" evidence="2">
    <location>
        <begin position="1"/>
        <end position="21"/>
    </location>
</feature>
<dbReference type="EMBL" id="JAQNDL010000003">
    <property type="protein sequence ID" value="MDC0721178.1"/>
    <property type="molecule type" value="Genomic_DNA"/>
</dbReference>
<evidence type="ECO:0000256" key="1">
    <source>
        <dbReference type="SAM" id="MobiDB-lite"/>
    </source>
</evidence>
<feature type="region of interest" description="Disordered" evidence="1">
    <location>
        <begin position="22"/>
        <end position="147"/>
    </location>
</feature>
<evidence type="ECO:0000313" key="4">
    <source>
        <dbReference type="Proteomes" id="UP001221686"/>
    </source>
</evidence>
<comment type="caution">
    <text evidence="3">The sequence shown here is derived from an EMBL/GenBank/DDBJ whole genome shotgun (WGS) entry which is preliminary data.</text>
</comment>
<reference evidence="3 4" key="1">
    <citation type="submission" date="2022-11" db="EMBL/GenBank/DDBJ databases">
        <title>Minimal conservation of predation-associated metabolite biosynthetic gene clusters underscores biosynthetic potential of Myxococcota including descriptions for ten novel species: Archangium lansinium sp. nov., Myxococcus landrumus sp. nov., Nannocystis bai.</title>
        <authorList>
            <person name="Ahearne A."/>
            <person name="Stevens C."/>
            <person name="Dowd S."/>
        </authorList>
    </citation>
    <scope>NUCLEOTIDE SEQUENCE [LARGE SCALE GENOMIC DNA]</scope>
    <source>
        <strain evidence="3 4">BB15-2</strain>
    </source>
</reference>
<feature type="compositionally biased region" description="Low complexity" evidence="1">
    <location>
        <begin position="43"/>
        <end position="65"/>
    </location>
</feature>
<feature type="chain" id="PRO_5047530769" description="CBM11 domain-containing protein" evidence="2">
    <location>
        <begin position="22"/>
        <end position="304"/>
    </location>
</feature>
<evidence type="ECO:0000256" key="2">
    <source>
        <dbReference type="SAM" id="SignalP"/>
    </source>
</evidence>
<sequence length="304" mass="30764">MRINFLSSLALSSISFLPACGVDGGGSDSGTQGESSGTVGASTTGPQTDPGTDTTVTPTTGITDGASDTQDTDGTASLSATGTGAPTSSSSTTDETSGTSDDTSSSTEASSTEASTSTTDDTTGTTADSETTTTSESTGDTDPGAEVLMNPFDLAPGMNTYVGGLNDENWTTEFAQPNAGRTFFASGNGNQMGSFVGLGLTKDLGGVVEDTTYEVSFFVTMDLAGFSGIELADFSTLRIGGPAGMVEWTSTPTPTVEDEWVQWTGTYTPAPADLGGPFIFEMVFDLDAQHSVGFDGVVSAVPLP</sequence>
<feature type="compositionally biased region" description="Low complexity" evidence="1">
    <location>
        <begin position="74"/>
        <end position="142"/>
    </location>
</feature>
<name>A0ABT5E5P9_9BACT</name>
<protein>
    <recommendedName>
        <fullName evidence="5">CBM11 domain-containing protein</fullName>
    </recommendedName>
</protein>
<dbReference type="RefSeq" id="WP_272089679.1">
    <property type="nucleotide sequence ID" value="NZ_JAQNDL010000003.1"/>
</dbReference>
<keyword evidence="2" id="KW-0732">Signal</keyword>